<dbReference type="Pfam" id="PF01433">
    <property type="entry name" value="Peptidase_M1"/>
    <property type="match status" value="1"/>
</dbReference>
<keyword evidence="9" id="KW-0378">Hydrolase</keyword>
<reference evidence="16" key="2">
    <citation type="submission" date="2023-07" db="EMBL/GenBank/DDBJ databases">
        <title>Zobellia barbeyronii sp. nov., a new marine flavobacterium, isolated from green and red algae.</title>
        <authorList>
            <person name="Nedashkovskaya O.I."/>
            <person name="Otstavnykh N."/>
            <person name="Zhukova N."/>
            <person name="Guzev K."/>
            <person name="Chausova V."/>
            <person name="Tekutyeva L."/>
            <person name="Mikhailov V."/>
            <person name="Isaeva M."/>
        </authorList>
    </citation>
    <scope>NUCLEOTIDE SEQUENCE [LARGE SCALE GENOMIC DNA]</scope>
    <source>
        <strain evidence="16">KMM 6746</strain>
    </source>
</reference>
<evidence type="ECO:0000256" key="4">
    <source>
        <dbReference type="ARBA" id="ARBA00012564"/>
    </source>
</evidence>
<comment type="catalytic activity">
    <reaction evidence="1">
        <text>Release of an N-terminal amino acid, Xaa-|-Yaa- from a peptide, amide or arylamide. Xaa is preferably Ala, but may be most amino acids including Pro (slow action). When a terminal hydrophobic residue is followed by a prolyl residue, the two may be released as an intact Xaa-Pro dipeptide.</text>
        <dbReference type="EC" id="3.4.11.2"/>
    </reaction>
</comment>
<evidence type="ECO:0000256" key="8">
    <source>
        <dbReference type="ARBA" id="ARBA00022723"/>
    </source>
</evidence>
<feature type="domain" description="Peptidase M1 membrane alanine aminopeptidase" evidence="13">
    <location>
        <begin position="250"/>
        <end position="447"/>
    </location>
</feature>
<comment type="caution">
    <text evidence="15">The sequence shown here is derived from an EMBL/GenBank/DDBJ whole genome shotgun (WGS) entry which is preliminary data.</text>
</comment>
<keyword evidence="16" id="KW-1185">Reference proteome</keyword>
<gene>
    <name evidence="15" type="ORF">HW347_01315</name>
</gene>
<evidence type="ECO:0000256" key="9">
    <source>
        <dbReference type="ARBA" id="ARBA00022801"/>
    </source>
</evidence>
<feature type="domain" description="Aminopeptidase N-like N-terminal" evidence="14">
    <location>
        <begin position="40"/>
        <end position="205"/>
    </location>
</feature>
<dbReference type="Gene3D" id="1.10.390.10">
    <property type="entry name" value="Neutral Protease Domain 2"/>
    <property type="match status" value="1"/>
</dbReference>
<protein>
    <recommendedName>
        <fullName evidence="5">Aminopeptidase N</fullName>
        <ecNumber evidence="4">3.4.11.2</ecNumber>
    </recommendedName>
</protein>
<evidence type="ECO:0000256" key="6">
    <source>
        <dbReference type="ARBA" id="ARBA00022438"/>
    </source>
</evidence>
<evidence type="ECO:0000313" key="16">
    <source>
        <dbReference type="Proteomes" id="UP000740413"/>
    </source>
</evidence>
<dbReference type="InterPro" id="IPR042097">
    <property type="entry name" value="Aminopeptidase_N-like_N_sf"/>
</dbReference>
<evidence type="ECO:0000256" key="3">
    <source>
        <dbReference type="ARBA" id="ARBA00010136"/>
    </source>
</evidence>
<dbReference type="InterPro" id="IPR045357">
    <property type="entry name" value="Aminopeptidase_N-like_N"/>
</dbReference>
<dbReference type="Proteomes" id="UP000740413">
    <property type="component" value="Unassembled WGS sequence"/>
</dbReference>
<keyword evidence="11" id="KW-0482">Metalloprotease</keyword>
<evidence type="ECO:0000256" key="11">
    <source>
        <dbReference type="ARBA" id="ARBA00023049"/>
    </source>
</evidence>
<sequence length="534" mass="61086">MKTRAHNTYFIFLTLLVLIGQKANAQDTYQRNTSADVQGYVFGLTLNDESNSIKGEAEITVAFKNEVNPFALDLIAKSGNYGMQVTNVFEGDKLAKYSFEQNKIKITPTSSEEKTRIYKVVYEGIPERGLVIDTTKFGQRSFFGDNWPNLARHWLPSVDHPSDKATIEFRITAPDHYDVVATGDKIEESNLGNDLKLTTFKEPAPVAMKVVTIGVTKFASTLLDEVYDIPVSAWVYPENRLDGFSDYGVATKVLKYFIDNIGPYSYAKLANMQAKTQWGGLENAGTISYFENSVTGKNEVEGLIAHEIAHQWFGNSASENDWNHVWLSEGFATYFTILYQESVYGNDKRKEELELDRKQIIDYYLQNPSPIVDPSITDPLKVLSINTYQKGGWTLNMLRHKIGDDTFWKGIQAYYKAYRNSNAMSADFQKIMEEASGEDLEAFFQQWLFTKGHPELKWNWSYDKKKLQINIEQLQKHHVFNFPIEIGVIKDGEIVIYKMDMATARKNITIKLDYEPDNVILDPESWLLFEEKSN</sequence>
<evidence type="ECO:0000256" key="12">
    <source>
        <dbReference type="SAM" id="SignalP"/>
    </source>
</evidence>
<evidence type="ECO:0000256" key="5">
    <source>
        <dbReference type="ARBA" id="ARBA00015611"/>
    </source>
</evidence>
<dbReference type="SUPFAM" id="SSF55486">
    <property type="entry name" value="Metalloproteases ('zincins'), catalytic domain"/>
    <property type="match status" value="1"/>
</dbReference>
<dbReference type="InterPro" id="IPR014782">
    <property type="entry name" value="Peptidase_M1_dom"/>
</dbReference>
<dbReference type="CDD" id="cd09603">
    <property type="entry name" value="M1_APN_like"/>
    <property type="match status" value="1"/>
</dbReference>
<dbReference type="Pfam" id="PF17900">
    <property type="entry name" value="Peptidase_M1_N"/>
    <property type="match status" value="1"/>
</dbReference>
<feature type="signal peptide" evidence="12">
    <location>
        <begin position="1"/>
        <end position="25"/>
    </location>
</feature>
<dbReference type="InterPro" id="IPR001930">
    <property type="entry name" value="Peptidase_M1"/>
</dbReference>
<evidence type="ECO:0000259" key="13">
    <source>
        <dbReference type="Pfam" id="PF01433"/>
    </source>
</evidence>
<keyword evidence="10" id="KW-0862">Zinc</keyword>
<dbReference type="PANTHER" id="PTHR11533:SF174">
    <property type="entry name" value="PUROMYCIN-SENSITIVE AMINOPEPTIDASE-RELATED"/>
    <property type="match status" value="1"/>
</dbReference>
<comment type="cofactor">
    <cofactor evidence="2">
        <name>Zn(2+)</name>
        <dbReference type="ChEBI" id="CHEBI:29105"/>
    </cofactor>
</comment>
<evidence type="ECO:0000256" key="10">
    <source>
        <dbReference type="ARBA" id="ARBA00022833"/>
    </source>
</evidence>
<comment type="similarity">
    <text evidence="3">Belongs to the peptidase M1 family.</text>
</comment>
<evidence type="ECO:0000256" key="1">
    <source>
        <dbReference type="ARBA" id="ARBA00000098"/>
    </source>
</evidence>
<dbReference type="Gene3D" id="2.60.40.1730">
    <property type="entry name" value="tricorn interacting facor f3 domain"/>
    <property type="match status" value="1"/>
</dbReference>
<evidence type="ECO:0000256" key="2">
    <source>
        <dbReference type="ARBA" id="ARBA00001947"/>
    </source>
</evidence>
<reference evidence="15 16" key="1">
    <citation type="submission" date="2020-06" db="EMBL/GenBank/DDBJ databases">
        <authorList>
            <person name="Isaeva M.P."/>
            <person name="Chernysheva N.Y."/>
        </authorList>
    </citation>
    <scope>NUCLEOTIDE SEQUENCE [LARGE SCALE GENOMIC DNA]</scope>
    <source>
        <strain evidence="15 16">KMM 6746</strain>
    </source>
</reference>
<keyword evidence="8" id="KW-0479">Metal-binding</keyword>
<dbReference type="RefSeq" id="WP_214610157.1">
    <property type="nucleotide sequence ID" value="NZ_JACATN010000001.1"/>
</dbReference>
<keyword evidence="7" id="KW-0645">Protease</keyword>
<evidence type="ECO:0000259" key="14">
    <source>
        <dbReference type="Pfam" id="PF17900"/>
    </source>
</evidence>
<dbReference type="InterPro" id="IPR050344">
    <property type="entry name" value="Peptidase_M1_aminopeptidases"/>
</dbReference>
<dbReference type="SUPFAM" id="SSF63737">
    <property type="entry name" value="Leukotriene A4 hydrolase N-terminal domain"/>
    <property type="match status" value="1"/>
</dbReference>
<keyword evidence="6" id="KW-0031">Aminopeptidase</keyword>
<evidence type="ECO:0000313" key="15">
    <source>
        <dbReference type="EMBL" id="MBT2159880.1"/>
    </source>
</evidence>
<dbReference type="InterPro" id="IPR027268">
    <property type="entry name" value="Peptidase_M4/M1_CTD_sf"/>
</dbReference>
<dbReference type="PRINTS" id="PR00756">
    <property type="entry name" value="ALADIPTASE"/>
</dbReference>
<name>A0ABS5WAN9_9FLAO</name>
<proteinExistence type="inferred from homology"/>
<dbReference type="EC" id="3.4.11.2" evidence="4"/>
<accession>A0ABS5WAN9</accession>
<feature type="chain" id="PRO_5046937470" description="Aminopeptidase N" evidence="12">
    <location>
        <begin position="26"/>
        <end position="534"/>
    </location>
</feature>
<dbReference type="EMBL" id="JACATN010000001">
    <property type="protein sequence ID" value="MBT2159880.1"/>
    <property type="molecule type" value="Genomic_DNA"/>
</dbReference>
<dbReference type="PANTHER" id="PTHR11533">
    <property type="entry name" value="PROTEASE M1 ZINC METALLOPROTEASE"/>
    <property type="match status" value="1"/>
</dbReference>
<keyword evidence="12" id="KW-0732">Signal</keyword>
<evidence type="ECO:0000256" key="7">
    <source>
        <dbReference type="ARBA" id="ARBA00022670"/>
    </source>
</evidence>
<organism evidence="15 16">
    <name type="scientific">Zobellia barbeyronii</name>
    <dbReference type="NCBI Taxonomy" id="2748009"/>
    <lineage>
        <taxon>Bacteria</taxon>
        <taxon>Pseudomonadati</taxon>
        <taxon>Bacteroidota</taxon>
        <taxon>Flavobacteriia</taxon>
        <taxon>Flavobacteriales</taxon>
        <taxon>Flavobacteriaceae</taxon>
        <taxon>Zobellia</taxon>
    </lineage>
</organism>